<dbReference type="Proteomes" id="UP000075680">
    <property type="component" value="Unassembled WGS sequence"/>
</dbReference>
<keyword evidence="1" id="KW-0732">Signal</keyword>
<reference evidence="2 3" key="1">
    <citation type="journal article" date="2016" name="Sci. Rep.">
        <title>Genomic and phenotypic characterization of the species Acinetobacter venetianus.</title>
        <authorList>
            <person name="Fondi M."/>
            <person name="Maida I."/>
            <person name="Perrin E."/>
            <person name="Orlandini V."/>
            <person name="La Torre L."/>
            <person name="Bosi E."/>
            <person name="Negroni A."/>
            <person name="Zanaroli G."/>
            <person name="Fava F."/>
            <person name="Decorosi F."/>
            <person name="Giovannetti L."/>
            <person name="Viti C."/>
            <person name="Vaneechoutte M."/>
            <person name="Dijkshoorn L."/>
            <person name="Fani R."/>
        </authorList>
    </citation>
    <scope>NUCLEOTIDE SEQUENCE [LARGE SCALE GENOMIC DNA]</scope>
    <source>
        <strain evidence="2 3">LUH5627</strain>
    </source>
</reference>
<dbReference type="EMBL" id="JRUE01000251">
    <property type="protein sequence ID" value="KXZ63183.1"/>
    <property type="molecule type" value="Genomic_DNA"/>
</dbReference>
<gene>
    <name evidence="2" type="ORF">AVENLUH5627_03318</name>
</gene>
<evidence type="ECO:0000313" key="3">
    <source>
        <dbReference type="Proteomes" id="UP000075680"/>
    </source>
</evidence>
<name>A0A150HJL5_9GAMM</name>
<comment type="caution">
    <text evidence="2">The sequence shown here is derived from an EMBL/GenBank/DDBJ whole genome shotgun (WGS) entry which is preliminary data.</text>
</comment>
<dbReference type="PATRIC" id="fig|52133.18.peg.3407"/>
<proteinExistence type="predicted"/>
<protein>
    <submittedName>
        <fullName evidence="2">Uncharacterized protein</fullName>
    </submittedName>
</protein>
<sequence>MKKLFCFIFAFSAAGMSIAASVEQYVNSVEKIRGVYAQDIRGFLRSLNPQTTQFTPEQQAKYCQINQRYIQDMSDAIEKNRSSLPAQYASMSKQDLIEQVVESKEMQMLAKYNVQCDFK</sequence>
<feature type="chain" id="PRO_5007562718" evidence="1">
    <location>
        <begin position="20"/>
        <end position="119"/>
    </location>
</feature>
<organism evidence="2 3">
    <name type="scientific">Acinetobacter venetianus</name>
    <dbReference type="NCBI Taxonomy" id="52133"/>
    <lineage>
        <taxon>Bacteria</taxon>
        <taxon>Pseudomonadati</taxon>
        <taxon>Pseudomonadota</taxon>
        <taxon>Gammaproteobacteria</taxon>
        <taxon>Moraxellales</taxon>
        <taxon>Moraxellaceae</taxon>
        <taxon>Acinetobacter</taxon>
    </lineage>
</organism>
<dbReference type="RefSeq" id="WP_061519759.1">
    <property type="nucleotide sequence ID" value="NZ_JRUE01000251.1"/>
</dbReference>
<feature type="signal peptide" evidence="1">
    <location>
        <begin position="1"/>
        <end position="19"/>
    </location>
</feature>
<evidence type="ECO:0000313" key="2">
    <source>
        <dbReference type="EMBL" id="KXZ63183.1"/>
    </source>
</evidence>
<accession>A0A150HJL5</accession>
<evidence type="ECO:0000256" key="1">
    <source>
        <dbReference type="SAM" id="SignalP"/>
    </source>
</evidence>
<dbReference type="AlphaFoldDB" id="A0A150HJL5"/>